<dbReference type="SUPFAM" id="SSF47807">
    <property type="entry name" value="5' to 3' exonuclease, C-terminal subdomain"/>
    <property type="match status" value="1"/>
</dbReference>
<dbReference type="SUPFAM" id="SSF88723">
    <property type="entry name" value="PIN domain-like"/>
    <property type="match status" value="1"/>
</dbReference>
<dbReference type="InterPro" id="IPR029060">
    <property type="entry name" value="PIN-like_dom_sf"/>
</dbReference>
<dbReference type="AlphaFoldDB" id="A0AA39PL60"/>
<comment type="caution">
    <text evidence="2">The sequence shown here is derived from an EMBL/GenBank/DDBJ whole genome shotgun (WGS) entry which is preliminary data.</text>
</comment>
<protein>
    <submittedName>
        <fullName evidence="2">PIN domain-like protein</fullName>
    </submittedName>
</protein>
<evidence type="ECO:0000313" key="2">
    <source>
        <dbReference type="EMBL" id="KAK0485584.1"/>
    </source>
</evidence>
<dbReference type="CDD" id="cd09870">
    <property type="entry name" value="PIN_YEN1"/>
    <property type="match status" value="1"/>
</dbReference>
<dbReference type="InterPro" id="IPR036279">
    <property type="entry name" value="5-3_exonuclease_C_sf"/>
</dbReference>
<dbReference type="GO" id="GO:0006281">
    <property type="term" value="P:DNA repair"/>
    <property type="evidence" value="ECO:0007669"/>
    <property type="project" value="UniProtKB-ARBA"/>
</dbReference>
<dbReference type="InterPro" id="IPR006084">
    <property type="entry name" value="XPG/Rad2"/>
</dbReference>
<evidence type="ECO:0000313" key="3">
    <source>
        <dbReference type="Proteomes" id="UP001175228"/>
    </source>
</evidence>
<dbReference type="GO" id="GO:0017108">
    <property type="term" value="F:5'-flap endonuclease activity"/>
    <property type="evidence" value="ECO:0007669"/>
    <property type="project" value="TreeGrafter"/>
</dbReference>
<dbReference type="InterPro" id="IPR006086">
    <property type="entry name" value="XPG-I_dom"/>
</dbReference>
<feature type="domain" description="XPG-I" evidence="1">
    <location>
        <begin position="68"/>
        <end position="139"/>
    </location>
</feature>
<dbReference type="EMBL" id="JAUEPU010000048">
    <property type="protein sequence ID" value="KAK0485584.1"/>
    <property type="molecule type" value="Genomic_DNA"/>
</dbReference>
<dbReference type="SMART" id="SM00484">
    <property type="entry name" value="XPGI"/>
    <property type="match status" value="1"/>
</dbReference>
<name>A0AA39PL60_9AGAR</name>
<dbReference type="Pfam" id="PF00867">
    <property type="entry name" value="XPG_I"/>
    <property type="match status" value="1"/>
</dbReference>
<proteinExistence type="predicted"/>
<evidence type="ECO:0000259" key="1">
    <source>
        <dbReference type="SMART" id="SM00484"/>
    </source>
</evidence>
<gene>
    <name evidence="2" type="ORF">EDD18DRAFT_1335764</name>
</gene>
<organism evidence="2 3">
    <name type="scientific">Armillaria luteobubalina</name>
    <dbReference type="NCBI Taxonomy" id="153913"/>
    <lineage>
        <taxon>Eukaryota</taxon>
        <taxon>Fungi</taxon>
        <taxon>Dikarya</taxon>
        <taxon>Basidiomycota</taxon>
        <taxon>Agaricomycotina</taxon>
        <taxon>Agaricomycetes</taxon>
        <taxon>Agaricomycetidae</taxon>
        <taxon>Agaricales</taxon>
        <taxon>Marasmiineae</taxon>
        <taxon>Physalacriaceae</taxon>
        <taxon>Armillaria</taxon>
    </lineage>
</organism>
<sequence length="312" mass="34670">MLWIGIDASIWIVQCEAIFWGPQHAQAGENLELHTLLFCVAHLLQCALIPVFVFDGKLHPSMKCGKKAPGEAEAELAHMNQAGIIDAIITEDNDVLIFGAKLILCRPSGLKTGSGKKAKADSDLYNLYLADHICSSENIQLMQGRLFLFAILLGGDYANGLQGCGQKTTHVLCQTDLGDSLLTAVTVMGPIVLDNFLVGWRMWLQSELLNPTIGRASRCLALENKLPDDFLNPQVLRLYALPVTSWSIQHTPPNAEQWKPPLPDISRIAIFCDSFFHWEPDVWLKCLHKNVWPGIVIHSLYQMSTLSKYKPA</sequence>
<reference evidence="2" key="1">
    <citation type="submission" date="2023-06" db="EMBL/GenBank/DDBJ databases">
        <authorList>
            <consortium name="Lawrence Berkeley National Laboratory"/>
            <person name="Ahrendt S."/>
            <person name="Sahu N."/>
            <person name="Indic B."/>
            <person name="Wong-Bajracharya J."/>
            <person name="Merenyi Z."/>
            <person name="Ke H.-M."/>
            <person name="Monk M."/>
            <person name="Kocsube S."/>
            <person name="Drula E."/>
            <person name="Lipzen A."/>
            <person name="Balint B."/>
            <person name="Henrissat B."/>
            <person name="Andreopoulos B."/>
            <person name="Martin F.M."/>
            <person name="Harder C.B."/>
            <person name="Rigling D."/>
            <person name="Ford K.L."/>
            <person name="Foster G.D."/>
            <person name="Pangilinan J."/>
            <person name="Papanicolaou A."/>
            <person name="Barry K."/>
            <person name="LaButti K."/>
            <person name="Viragh M."/>
            <person name="Koriabine M."/>
            <person name="Yan M."/>
            <person name="Riley R."/>
            <person name="Champramary S."/>
            <person name="Plett K.L."/>
            <person name="Tsai I.J."/>
            <person name="Slot J."/>
            <person name="Sipos G."/>
            <person name="Plett J."/>
            <person name="Nagy L.G."/>
            <person name="Grigoriev I.V."/>
        </authorList>
    </citation>
    <scope>NUCLEOTIDE SEQUENCE</scope>
    <source>
        <strain evidence="2">HWK02</strain>
    </source>
</reference>
<keyword evidence="3" id="KW-1185">Reference proteome</keyword>
<accession>A0AA39PL60</accession>
<dbReference type="PANTHER" id="PTHR11081">
    <property type="entry name" value="FLAP ENDONUCLEASE FAMILY MEMBER"/>
    <property type="match status" value="1"/>
</dbReference>
<dbReference type="Proteomes" id="UP001175228">
    <property type="component" value="Unassembled WGS sequence"/>
</dbReference>
<dbReference type="Gene3D" id="3.40.50.1010">
    <property type="entry name" value="5'-nuclease"/>
    <property type="match status" value="2"/>
</dbReference>
<dbReference type="PANTHER" id="PTHR11081:SF75">
    <property type="entry name" value="ENDONUCLEASE, PUTATIVE (AFU_ORTHOLOGUE AFUA_3G13260)-RELATED"/>
    <property type="match status" value="1"/>
</dbReference>
<dbReference type="PRINTS" id="PR00853">
    <property type="entry name" value="XPGRADSUPER"/>
</dbReference>